<gene>
    <name evidence="1" type="ORF">F5144DRAFT_592525</name>
</gene>
<sequence length="341" mass="37530">MCSGGRGCDNPIDQAIGRGVKIPSELIEDTIIHQRNLQLDTARPPQTTTSPTLSTTLPWNALLPWDALPPWRRDNPSILHGYRPTSYSLLLSFRSLFHLHNESVNIWTHLLGALTAAWFFWVGGVVLLGGARYETASAADAVVWGCFLGGAVGCLGMSAVYHAVCNHSEGVARWGNKMDYSGIVCLVVGSFVPALWYGFFCRPAWLTGYLGAIALLGLGCLVVSWFEHFRTPAWRPYRALMFVGLGSSGVVPILHALSIYGYKELDERMGLSWIILEGGLYIFGAFLYGVRFPERKYPGAFDIWGSSHQIFHVCVLLAAASHVYGMAKAFDYHHSVLGSQC</sequence>
<organism evidence="1 2">
    <name type="scientific">Chaetomium tenue</name>
    <dbReference type="NCBI Taxonomy" id="1854479"/>
    <lineage>
        <taxon>Eukaryota</taxon>
        <taxon>Fungi</taxon>
        <taxon>Dikarya</taxon>
        <taxon>Ascomycota</taxon>
        <taxon>Pezizomycotina</taxon>
        <taxon>Sordariomycetes</taxon>
        <taxon>Sordariomycetidae</taxon>
        <taxon>Sordariales</taxon>
        <taxon>Chaetomiaceae</taxon>
        <taxon>Chaetomium</taxon>
    </lineage>
</organism>
<keyword evidence="2" id="KW-1185">Reference proteome</keyword>
<proteinExistence type="predicted"/>
<dbReference type="Proteomes" id="UP000724584">
    <property type="component" value="Unassembled WGS sequence"/>
</dbReference>
<reference evidence="1 2" key="1">
    <citation type="journal article" date="2021" name="Nat. Commun.">
        <title>Genetic determinants of endophytism in the Arabidopsis root mycobiome.</title>
        <authorList>
            <person name="Mesny F."/>
            <person name="Miyauchi S."/>
            <person name="Thiergart T."/>
            <person name="Pickel B."/>
            <person name="Atanasova L."/>
            <person name="Karlsson M."/>
            <person name="Huettel B."/>
            <person name="Barry K.W."/>
            <person name="Haridas S."/>
            <person name="Chen C."/>
            <person name="Bauer D."/>
            <person name="Andreopoulos W."/>
            <person name="Pangilinan J."/>
            <person name="LaButti K."/>
            <person name="Riley R."/>
            <person name="Lipzen A."/>
            <person name="Clum A."/>
            <person name="Drula E."/>
            <person name="Henrissat B."/>
            <person name="Kohler A."/>
            <person name="Grigoriev I.V."/>
            <person name="Martin F.M."/>
            <person name="Hacquard S."/>
        </authorList>
    </citation>
    <scope>NUCLEOTIDE SEQUENCE [LARGE SCALE GENOMIC DNA]</scope>
    <source>
        <strain evidence="1 2">MPI-SDFR-AT-0079</strain>
    </source>
</reference>
<name>A0ACB7P7W7_9PEZI</name>
<protein>
    <submittedName>
        <fullName evidence="1">Hemolysin-III related-domain-containing protein</fullName>
    </submittedName>
</protein>
<dbReference type="EMBL" id="JAGIZQ010000004">
    <property type="protein sequence ID" value="KAH6631530.1"/>
    <property type="molecule type" value="Genomic_DNA"/>
</dbReference>
<accession>A0ACB7P7W7</accession>
<comment type="caution">
    <text evidence="1">The sequence shown here is derived from an EMBL/GenBank/DDBJ whole genome shotgun (WGS) entry which is preliminary data.</text>
</comment>
<evidence type="ECO:0000313" key="1">
    <source>
        <dbReference type="EMBL" id="KAH6631530.1"/>
    </source>
</evidence>
<evidence type="ECO:0000313" key="2">
    <source>
        <dbReference type="Proteomes" id="UP000724584"/>
    </source>
</evidence>